<dbReference type="Gene3D" id="3.40.50.300">
    <property type="entry name" value="P-loop containing nucleotide triphosphate hydrolases"/>
    <property type="match status" value="1"/>
</dbReference>
<evidence type="ECO:0000256" key="1">
    <source>
        <dbReference type="ARBA" id="ARBA00005417"/>
    </source>
</evidence>
<evidence type="ECO:0000256" key="4">
    <source>
        <dbReference type="ARBA" id="ARBA00022840"/>
    </source>
</evidence>
<dbReference type="SMART" id="SM00382">
    <property type="entry name" value="AAA"/>
    <property type="match status" value="1"/>
</dbReference>
<keyword evidence="7" id="KW-1185">Reference proteome</keyword>
<dbReference type="Pfam" id="PF00005">
    <property type="entry name" value="ABC_tran"/>
    <property type="match status" value="1"/>
</dbReference>
<name>A0ABV6PDP5_9MICC</name>
<dbReference type="SUPFAM" id="SSF52540">
    <property type="entry name" value="P-loop containing nucleoside triphosphate hydrolases"/>
    <property type="match status" value="1"/>
</dbReference>
<dbReference type="RefSeq" id="WP_377459728.1">
    <property type="nucleotide sequence ID" value="NZ_JBHLUB010000030.1"/>
</dbReference>
<keyword evidence="3" id="KW-0547">Nucleotide-binding</keyword>
<dbReference type="PANTHER" id="PTHR43335">
    <property type="entry name" value="ABC TRANSPORTER, ATP-BINDING PROTEIN"/>
    <property type="match status" value="1"/>
</dbReference>
<dbReference type="GO" id="GO:0005524">
    <property type="term" value="F:ATP binding"/>
    <property type="evidence" value="ECO:0007669"/>
    <property type="project" value="UniProtKB-KW"/>
</dbReference>
<evidence type="ECO:0000313" key="7">
    <source>
        <dbReference type="Proteomes" id="UP001589862"/>
    </source>
</evidence>
<comment type="similarity">
    <text evidence="1">Belongs to the ABC transporter superfamily.</text>
</comment>
<reference evidence="6 7" key="1">
    <citation type="submission" date="2024-09" db="EMBL/GenBank/DDBJ databases">
        <authorList>
            <person name="Sun Q."/>
            <person name="Mori K."/>
        </authorList>
    </citation>
    <scope>NUCLEOTIDE SEQUENCE [LARGE SCALE GENOMIC DNA]</scope>
    <source>
        <strain evidence="6 7">NCAIM B.02604</strain>
    </source>
</reference>
<dbReference type="EMBL" id="JBHLUB010000030">
    <property type="protein sequence ID" value="MFC0582517.1"/>
    <property type="molecule type" value="Genomic_DNA"/>
</dbReference>
<dbReference type="InterPro" id="IPR003439">
    <property type="entry name" value="ABC_transporter-like_ATP-bd"/>
</dbReference>
<protein>
    <submittedName>
        <fullName evidence="6">ATP-binding cassette domain-containing protein</fullName>
    </submittedName>
</protein>
<sequence length="307" mass="32245">MITVENLSKSYGAKKALSDISFNVNPGRVTGFLGPNGAGKSTAMRVMLGLDAPSSGSATFNGQRYQDLKNPLSVVGALLDSRAVHPGRTAGAHLKVMATTHGISKRRVDEVAALTGLSDVLGRRVGGFSLGMNQRLGIATALLGDPQVLVLDEPVNGLDPEGMRWVRGLLKHLAAEGRTVFLSSHLMSEMAITADELVVIGKGKILAQAPIDEFIKAAREVTVVRALDPAGLVHSMKLSGMNVTQEENGAITVPGERAEEIGQIALSAGVALTELRVESATLEDAYMGITAEHVEYAAGKQAVKDNS</sequence>
<dbReference type="PROSITE" id="PS50893">
    <property type="entry name" value="ABC_TRANSPORTER_2"/>
    <property type="match status" value="1"/>
</dbReference>
<keyword evidence="2" id="KW-0813">Transport</keyword>
<accession>A0ABV6PDP5</accession>
<dbReference type="InterPro" id="IPR003593">
    <property type="entry name" value="AAA+_ATPase"/>
</dbReference>
<evidence type="ECO:0000256" key="3">
    <source>
        <dbReference type="ARBA" id="ARBA00022741"/>
    </source>
</evidence>
<gene>
    <name evidence="6" type="ORF">ACFFFR_09020</name>
</gene>
<keyword evidence="4 6" id="KW-0067">ATP-binding</keyword>
<comment type="caution">
    <text evidence="6">The sequence shown here is derived from an EMBL/GenBank/DDBJ whole genome shotgun (WGS) entry which is preliminary data.</text>
</comment>
<proteinExistence type="inferred from homology"/>
<organism evidence="6 7">
    <name type="scientific">Micrococcoides hystricis</name>
    <dbReference type="NCBI Taxonomy" id="1572761"/>
    <lineage>
        <taxon>Bacteria</taxon>
        <taxon>Bacillati</taxon>
        <taxon>Actinomycetota</taxon>
        <taxon>Actinomycetes</taxon>
        <taxon>Micrococcales</taxon>
        <taxon>Micrococcaceae</taxon>
        <taxon>Micrococcoides</taxon>
    </lineage>
</organism>
<feature type="domain" description="ABC transporter" evidence="5">
    <location>
        <begin position="2"/>
        <end position="227"/>
    </location>
</feature>
<dbReference type="PANTHER" id="PTHR43335:SF4">
    <property type="entry name" value="ABC TRANSPORTER, ATP-BINDING PROTEIN"/>
    <property type="match status" value="1"/>
</dbReference>
<evidence type="ECO:0000259" key="5">
    <source>
        <dbReference type="PROSITE" id="PS50893"/>
    </source>
</evidence>
<dbReference type="Proteomes" id="UP001589862">
    <property type="component" value="Unassembled WGS sequence"/>
</dbReference>
<dbReference type="InterPro" id="IPR027417">
    <property type="entry name" value="P-loop_NTPase"/>
</dbReference>
<evidence type="ECO:0000256" key="2">
    <source>
        <dbReference type="ARBA" id="ARBA00022448"/>
    </source>
</evidence>
<evidence type="ECO:0000313" key="6">
    <source>
        <dbReference type="EMBL" id="MFC0582517.1"/>
    </source>
</evidence>